<organism evidence="1 2">
    <name type="scientific">Paracoccus tibetensis</name>
    <dbReference type="NCBI Taxonomy" id="336292"/>
    <lineage>
        <taxon>Bacteria</taxon>
        <taxon>Pseudomonadati</taxon>
        <taxon>Pseudomonadota</taxon>
        <taxon>Alphaproteobacteria</taxon>
        <taxon>Rhodobacterales</taxon>
        <taxon>Paracoccaceae</taxon>
        <taxon>Paracoccus</taxon>
    </lineage>
</organism>
<keyword evidence="2" id="KW-1185">Reference proteome</keyword>
<dbReference type="OrthoDB" id="7569638at2"/>
<dbReference type="EMBL" id="FMVT01000012">
    <property type="protein sequence ID" value="SCY86216.1"/>
    <property type="molecule type" value="Genomic_DNA"/>
</dbReference>
<evidence type="ECO:0000313" key="2">
    <source>
        <dbReference type="Proteomes" id="UP000199502"/>
    </source>
</evidence>
<sequence length="253" mass="26802">MPDPRPLILPPITDPGILAQVERLARRQAEAAGPVMKTLGRLGLSGERLLARLPAGWRAQLDWATRAGLSRAFSAAGTSRRILRPRGDWFNRLGLAATGAAGGAAGLAGALAELPVMISLLLRAMLEIAEEHGFEPEDEAVRLECLRIFAAAGPVPEETEPGLGTARLPIAGSGIQGLIGTMAPRLSMVMGQKLAVQSAPVIGALAGASLNYAFTRYYQELARVHFGLLRLARETGLPREALAEALQLALRRA</sequence>
<gene>
    <name evidence="1" type="ORF">SAMN05660710_03131</name>
</gene>
<dbReference type="Pfam" id="PF12787">
    <property type="entry name" value="EcsC"/>
    <property type="match status" value="1"/>
</dbReference>
<reference evidence="1 2" key="1">
    <citation type="submission" date="2016-10" db="EMBL/GenBank/DDBJ databases">
        <authorList>
            <person name="de Groot N.N."/>
        </authorList>
    </citation>
    <scope>NUCLEOTIDE SEQUENCE [LARGE SCALE GENOMIC DNA]</scope>
    <source>
        <strain evidence="1 2">CGMCC 1.8925</strain>
    </source>
</reference>
<dbReference type="PANTHER" id="PTHR41260">
    <property type="entry name" value="PROTEIN ECSC"/>
    <property type="match status" value="1"/>
</dbReference>
<name>A0A1G5JCX0_9RHOB</name>
<accession>A0A1G5JCX0</accession>
<dbReference type="Proteomes" id="UP000199502">
    <property type="component" value="Unassembled WGS sequence"/>
</dbReference>
<protein>
    <submittedName>
        <fullName evidence="1">EcsC protein family protein</fullName>
    </submittedName>
</protein>
<proteinExistence type="predicted"/>
<dbReference type="RefSeq" id="WP_090746729.1">
    <property type="nucleotide sequence ID" value="NZ_FMVT01000012.1"/>
</dbReference>
<dbReference type="InterPro" id="IPR024787">
    <property type="entry name" value="EcsC"/>
</dbReference>
<dbReference type="STRING" id="336292.SAMN05660710_03131"/>
<dbReference type="PANTHER" id="PTHR41260:SF1">
    <property type="entry name" value="PROTEIN ECSC"/>
    <property type="match status" value="1"/>
</dbReference>
<evidence type="ECO:0000313" key="1">
    <source>
        <dbReference type="EMBL" id="SCY86216.1"/>
    </source>
</evidence>
<dbReference type="AlphaFoldDB" id="A0A1G5JCX0"/>